<dbReference type="NCBIfam" id="TIGR01509">
    <property type="entry name" value="HAD-SF-IA-v3"/>
    <property type="match status" value="1"/>
</dbReference>
<dbReference type="EMBL" id="LWMN01000017">
    <property type="protein sequence ID" value="OAQ54893.1"/>
    <property type="molecule type" value="Genomic_DNA"/>
</dbReference>
<dbReference type="PANTHER" id="PTHR18901">
    <property type="entry name" value="2-DEOXYGLUCOSE-6-PHOSPHATE PHOSPHATASE 2"/>
    <property type="match status" value="1"/>
</dbReference>
<protein>
    <submittedName>
        <fullName evidence="1">Haloacid dehalogenase</fullName>
    </submittedName>
</protein>
<evidence type="ECO:0000313" key="2">
    <source>
        <dbReference type="Proteomes" id="UP000078516"/>
    </source>
</evidence>
<comment type="caution">
    <text evidence="1">The sequence shown here is derived from an EMBL/GenBank/DDBJ whole genome shotgun (WGS) entry which is preliminary data.</text>
</comment>
<dbReference type="SFLD" id="SFLDG01135">
    <property type="entry name" value="C1.5.6:_HAD__Beta-PGM__Phospha"/>
    <property type="match status" value="1"/>
</dbReference>
<dbReference type="Pfam" id="PF13419">
    <property type="entry name" value="HAD_2"/>
    <property type="match status" value="1"/>
</dbReference>
<dbReference type="SUPFAM" id="SSF56784">
    <property type="entry name" value="HAD-like"/>
    <property type="match status" value="1"/>
</dbReference>
<gene>
    <name evidence="1" type="ORF">A6E74_11000</name>
</gene>
<organism evidence="1 2">
    <name type="scientific">Enterococcus thailandicus</name>
    <dbReference type="NCBI Taxonomy" id="417368"/>
    <lineage>
        <taxon>Bacteria</taxon>
        <taxon>Bacillati</taxon>
        <taxon>Bacillota</taxon>
        <taxon>Bacilli</taxon>
        <taxon>Lactobacillales</taxon>
        <taxon>Enterococcaceae</taxon>
        <taxon>Enterococcus</taxon>
    </lineage>
</organism>
<dbReference type="InterPro" id="IPR023214">
    <property type="entry name" value="HAD_sf"/>
</dbReference>
<dbReference type="SFLD" id="SFLDG01129">
    <property type="entry name" value="C1.5:_HAD__Beta-PGM__Phosphata"/>
    <property type="match status" value="1"/>
</dbReference>
<reference evidence="1 2" key="1">
    <citation type="submission" date="2016-04" db="EMBL/GenBank/DDBJ databases">
        <title>Draft genome of an Enterococcus thailandicus strain isolated from bovine feces.</title>
        <authorList>
            <person name="Beukers A.G."/>
            <person name="Zaheer R."/>
            <person name="Goji N."/>
            <person name="Cook S.R."/>
            <person name="Amoako K."/>
            <person name="Chaves A.V."/>
            <person name="Ward M.P."/>
            <person name="Mcallister T.A."/>
        </authorList>
    </citation>
    <scope>NUCLEOTIDE SEQUENCE [LARGE SCALE GENOMIC DNA]</scope>
    <source>
        <strain evidence="1 2">F0711D 46</strain>
    </source>
</reference>
<accession>A0A179EPY6</accession>
<dbReference type="SFLD" id="SFLDS00003">
    <property type="entry name" value="Haloacid_Dehalogenase"/>
    <property type="match status" value="1"/>
</dbReference>
<dbReference type="PANTHER" id="PTHR18901:SF38">
    <property type="entry name" value="PSEUDOURIDINE-5'-PHOSPHATASE"/>
    <property type="match status" value="1"/>
</dbReference>
<dbReference type="Gene3D" id="1.10.150.240">
    <property type="entry name" value="Putative phosphatase, domain 2"/>
    <property type="match status" value="1"/>
</dbReference>
<dbReference type="InterPro" id="IPR036412">
    <property type="entry name" value="HAD-like_sf"/>
</dbReference>
<proteinExistence type="predicted"/>
<dbReference type="InterPro" id="IPR023198">
    <property type="entry name" value="PGP-like_dom2"/>
</dbReference>
<dbReference type="RefSeq" id="WP_067485242.1">
    <property type="nucleotide sequence ID" value="NZ_LWMN01000017.1"/>
</dbReference>
<name>A0A179EPY6_ENTTH</name>
<dbReference type="AlphaFoldDB" id="A0A179EPY6"/>
<dbReference type="CDD" id="cd07505">
    <property type="entry name" value="HAD_BPGM-like"/>
    <property type="match status" value="1"/>
</dbReference>
<evidence type="ECO:0000313" key="1">
    <source>
        <dbReference type="EMBL" id="OAQ54893.1"/>
    </source>
</evidence>
<dbReference type="InterPro" id="IPR041492">
    <property type="entry name" value="HAD_2"/>
</dbReference>
<dbReference type="PRINTS" id="PR00413">
    <property type="entry name" value="HADHALOGNASE"/>
</dbReference>
<dbReference type="Gene3D" id="3.40.50.1000">
    <property type="entry name" value="HAD superfamily/HAD-like"/>
    <property type="match status" value="1"/>
</dbReference>
<dbReference type="Proteomes" id="UP000078516">
    <property type="component" value="Unassembled WGS sequence"/>
</dbReference>
<keyword evidence="2" id="KW-1185">Reference proteome</keyword>
<dbReference type="InterPro" id="IPR006439">
    <property type="entry name" value="HAD-SF_hydro_IA"/>
</dbReference>
<sequence length="225" mass="25387">MKGAIFDLDGLLVDSERAYRDGWVWGFAQFGIEIPQEIVNTWGGKNWKQSFDILVQLAGSPEKVQEVRAKREKFFYEKLTTGEIQLKPYAKEVLSYLKEQNFKLGLATTTVTERATAILNQFELMDYFDTFTFGDEVSENKPSPVPYLTALERTGLVADEAFAVEDSLVGATSASRAGMGVFLIPDSSFERNYSEKDKENLHIIEQGKDLKIVIDFVNKKTAKNS</sequence>